<keyword evidence="2" id="KW-1133">Transmembrane helix</keyword>
<dbReference type="Pfam" id="PF03988">
    <property type="entry name" value="DUF347"/>
    <property type="match status" value="4"/>
</dbReference>
<organism evidence="3">
    <name type="scientific">Burkholderia cenocepacia</name>
    <dbReference type="NCBI Taxonomy" id="95486"/>
    <lineage>
        <taxon>Bacteria</taxon>
        <taxon>Pseudomonadati</taxon>
        <taxon>Pseudomonadota</taxon>
        <taxon>Betaproteobacteria</taxon>
        <taxon>Burkholderiales</taxon>
        <taxon>Burkholderiaceae</taxon>
        <taxon>Burkholderia</taxon>
        <taxon>Burkholderia cepacia complex</taxon>
    </lineage>
</organism>
<sequence>MGPPVRQPARRGARRGDPAHHRVHTRIPDDDGGRRRVRRAADARVRAALPARTRALTAPAYSCTGFTFAKVPLSRRRLHSILSARRAGTRRLAASCKWGSNEQTSEITLAFWIMKICATTLGETGGDLLSMTLNVGYAVSSILLFGFFLVTLGAQLRTTRYRPAVYWAVIVATSTAGTTMSDFMDRTLGLGYAAGSSILVAILLAIFAVWRLSGESLSVDLIRTRKVELLYWIAILFSNTLGTALGDFLADSSGLGFGGGALLIGGLLAVIVLAHYFTRISGVLLFWAAFVLTRPFGATVGDLLTKPVAKGGLALGTVGSSAVLLAVLVAMVIYASIAQARRREPVPARIAQPAGE</sequence>
<feature type="transmembrane region" description="Helical" evidence="2">
    <location>
        <begin position="313"/>
        <end position="335"/>
    </location>
</feature>
<evidence type="ECO:0000256" key="2">
    <source>
        <dbReference type="SAM" id="Phobius"/>
    </source>
</evidence>
<dbReference type="InterPro" id="IPR007136">
    <property type="entry name" value="DUF347"/>
</dbReference>
<dbReference type="EMBL" id="JJOA01000003">
    <property type="protein sequence ID" value="KEA60954.1"/>
    <property type="molecule type" value="Genomic_DNA"/>
</dbReference>
<feature type="transmembrane region" description="Helical" evidence="2">
    <location>
        <begin position="229"/>
        <end position="249"/>
    </location>
</feature>
<feature type="transmembrane region" description="Helical" evidence="2">
    <location>
        <begin position="135"/>
        <end position="152"/>
    </location>
</feature>
<keyword evidence="2" id="KW-0472">Membrane</keyword>
<feature type="transmembrane region" description="Helical" evidence="2">
    <location>
        <begin position="164"/>
        <end position="184"/>
    </location>
</feature>
<protein>
    <submittedName>
        <fullName evidence="3">Membrane protein</fullName>
    </submittedName>
</protein>
<keyword evidence="2" id="KW-0812">Transmembrane</keyword>
<gene>
    <name evidence="3" type="ORF">DT99_04170</name>
</gene>
<comment type="caution">
    <text evidence="3">The sequence shown here is derived from an EMBL/GenBank/DDBJ whole genome shotgun (WGS) entry which is preliminary data.</text>
</comment>
<evidence type="ECO:0000313" key="3">
    <source>
        <dbReference type="EMBL" id="KEA60954.1"/>
    </source>
</evidence>
<name>A0A071MJB5_9BURK</name>
<evidence type="ECO:0000256" key="1">
    <source>
        <dbReference type="SAM" id="MobiDB-lite"/>
    </source>
</evidence>
<feature type="region of interest" description="Disordered" evidence="1">
    <location>
        <begin position="1"/>
        <end position="36"/>
    </location>
</feature>
<feature type="transmembrane region" description="Helical" evidence="2">
    <location>
        <begin position="255"/>
        <end position="277"/>
    </location>
</feature>
<proteinExistence type="predicted"/>
<feature type="transmembrane region" description="Helical" evidence="2">
    <location>
        <begin position="284"/>
        <end position="301"/>
    </location>
</feature>
<feature type="transmembrane region" description="Helical" evidence="2">
    <location>
        <begin position="190"/>
        <end position="209"/>
    </location>
</feature>
<reference evidence="3" key="1">
    <citation type="submission" date="2014-04" db="EMBL/GenBank/DDBJ databases">
        <title>In planta biocontrol of soil-borne Fusarium wilt of banana through a plant endophytic bacterium, Burkholderia cenocepacia 869T2.</title>
        <authorList>
            <person name="Ho Y.-N."/>
            <person name="Chiang H.-M."/>
            <person name="Chao C.-P."/>
            <person name="Su C.-C."/>
            <person name="Hsu H.-F."/>
            <person name="Guo C.-T."/>
            <person name="Hsieh J.-L."/>
            <person name="Huang C.-C."/>
        </authorList>
    </citation>
    <scope>NUCLEOTIDE SEQUENCE [LARGE SCALE GENOMIC DNA]</scope>
    <source>
        <strain evidence="3">869T2</strain>
    </source>
</reference>
<accession>A0A071MJB5</accession>
<dbReference type="AlphaFoldDB" id="A0A071MJB5"/>
<feature type="compositionally biased region" description="Basic and acidic residues" evidence="1">
    <location>
        <begin position="14"/>
        <end position="36"/>
    </location>
</feature>